<dbReference type="Pfam" id="PF15905">
    <property type="entry name" value="HMMR_N"/>
    <property type="match status" value="1"/>
</dbReference>
<dbReference type="Pfam" id="PF15908">
    <property type="entry name" value="HMMR_C"/>
    <property type="match status" value="1"/>
</dbReference>
<dbReference type="PANTHER" id="PTHR18956">
    <property type="entry name" value="HYALURONAN MEDIATED MOTILITY RECEPTOR"/>
    <property type="match status" value="1"/>
</dbReference>
<evidence type="ECO:0000313" key="6">
    <source>
        <dbReference type="EMBL" id="NWU78751.1"/>
    </source>
</evidence>
<sequence length="609" mass="71077">LMREKKKQKALEKEIRALVRERGEQDKRLQALDEDFVKTEAKLSAAVQEKTSLSATVACLKKQLLELKRSNELLKSKLSEDGVPKKMSSLCMELMKLRNMRDAKEKTALAKQENMEMKLQEVQRNLQHSKGKVAQLEEKLSAAEREKVEENSDTEKLLEYITELSSVVEMAEKYKLDIAQMKETLIKKDQDIEILRDTLKTKEESHKLMKELNERCQLLQQEKEKELSETRGKFLSMNAEIEDLKKKIVLEEEQHQKLLQKHEEVVSQLQQEKESSASTQQKLLELQHEVTRERLLLEEELNDAMNELNKLHTKEKKAKKLVKQLEQEIQSQGLELAQMEKKLKGKNAELEQINEIHRSALLQIQEEHRNTLQKLGETVADFESYKKTTAEEIRCLKLENTSLQEAVANLQKVGQENLQLLQEAEYTKNKAKEECARMLLEVQTKLALKEAETERTKESCLAQMTKLQEKLEEQTEELKRELEAERSRKSINEDVTSSLKKEIKTWRNLYEDLYNKTKPFQQQLDAFEAEKNAILQEHGAAQEELNKLSDAYAKLLGHQNQKQKIKHVMKLKEENNHLKQDVSKLRALLSKEKQTNRHLQEQLCRVQGT</sequence>
<gene>
    <name evidence="6" type="primary">Hmmr</name>
    <name evidence="6" type="ORF">ONYCOR_R03301</name>
</gene>
<protein>
    <submittedName>
        <fullName evidence="6">HMMR protein</fullName>
    </submittedName>
</protein>
<keyword evidence="3" id="KW-0206">Cytoskeleton</keyword>
<keyword evidence="7" id="KW-1185">Reference proteome</keyword>
<dbReference type="GO" id="GO:0005540">
    <property type="term" value="F:hyaluronic acid binding"/>
    <property type="evidence" value="ECO:0007669"/>
    <property type="project" value="InterPro"/>
</dbReference>
<feature type="coiled-coil region" evidence="4">
    <location>
        <begin position="1"/>
        <end position="153"/>
    </location>
</feature>
<evidence type="ECO:0000259" key="5">
    <source>
        <dbReference type="Pfam" id="PF15908"/>
    </source>
</evidence>
<dbReference type="PANTHER" id="PTHR18956:SF6">
    <property type="entry name" value="HYALURONAN MEDIATED MOTILITY RECEPTOR"/>
    <property type="match status" value="1"/>
</dbReference>
<keyword evidence="2" id="KW-0963">Cytoplasm</keyword>
<dbReference type="EMBL" id="VZRK01000070">
    <property type="protein sequence ID" value="NWU78751.1"/>
    <property type="molecule type" value="Genomic_DNA"/>
</dbReference>
<feature type="non-terminal residue" evidence="6">
    <location>
        <position position="1"/>
    </location>
</feature>
<name>A0A7K5ZMM3_ONYCO</name>
<comment type="caution">
    <text evidence="6">The sequence shown here is derived from an EMBL/GenBank/DDBJ whole genome shotgun (WGS) entry which is preliminary data.</text>
</comment>
<dbReference type="OrthoDB" id="419631at2759"/>
<dbReference type="GO" id="GO:0016020">
    <property type="term" value="C:membrane"/>
    <property type="evidence" value="ECO:0007669"/>
    <property type="project" value="TreeGrafter"/>
</dbReference>
<reference evidence="6 7" key="1">
    <citation type="submission" date="2019-09" db="EMBL/GenBank/DDBJ databases">
        <title>Bird 10,000 Genomes (B10K) Project - Family phase.</title>
        <authorList>
            <person name="Zhang G."/>
        </authorList>
    </citation>
    <scope>NUCLEOTIDE SEQUENCE [LARGE SCALE GENOMIC DNA]</scope>
    <source>
        <strain evidence="6">B10K-DU-028-75</strain>
        <tissue evidence="6">Mixed tissue sample</tissue>
    </source>
</reference>
<comment type="subcellular location">
    <subcellularLocation>
        <location evidence="1">Cytoplasm</location>
        <location evidence="1">Cytoskeleton</location>
        <location evidence="1">Spindle</location>
    </subcellularLocation>
</comment>
<dbReference type="AlphaFoldDB" id="A0A7K5ZMM3"/>
<dbReference type="InterPro" id="IPR031794">
    <property type="entry name" value="HMMR_C"/>
</dbReference>
<feature type="coiled-coil region" evidence="4">
    <location>
        <begin position="568"/>
        <end position="602"/>
    </location>
</feature>
<feature type="coiled-coil region" evidence="4">
    <location>
        <begin position="393"/>
        <end position="492"/>
    </location>
</feature>
<evidence type="ECO:0000256" key="4">
    <source>
        <dbReference type="SAM" id="Coils"/>
    </source>
</evidence>
<evidence type="ECO:0000313" key="7">
    <source>
        <dbReference type="Proteomes" id="UP000550309"/>
    </source>
</evidence>
<evidence type="ECO:0000256" key="3">
    <source>
        <dbReference type="ARBA" id="ARBA00023212"/>
    </source>
</evidence>
<feature type="coiled-coil region" evidence="4">
    <location>
        <begin position="202"/>
        <end position="367"/>
    </location>
</feature>
<accession>A0A7K5ZMM3</accession>
<organism evidence="6 7">
    <name type="scientific">Onychorhynchus coronatus</name>
    <name type="common">Royal flycatcher</name>
    <dbReference type="NCBI Taxonomy" id="360224"/>
    <lineage>
        <taxon>Eukaryota</taxon>
        <taxon>Metazoa</taxon>
        <taxon>Chordata</taxon>
        <taxon>Craniata</taxon>
        <taxon>Vertebrata</taxon>
        <taxon>Euteleostomi</taxon>
        <taxon>Archelosauria</taxon>
        <taxon>Archosauria</taxon>
        <taxon>Dinosauria</taxon>
        <taxon>Saurischia</taxon>
        <taxon>Theropoda</taxon>
        <taxon>Coelurosauria</taxon>
        <taxon>Aves</taxon>
        <taxon>Neognathae</taxon>
        <taxon>Neoaves</taxon>
        <taxon>Telluraves</taxon>
        <taxon>Australaves</taxon>
        <taxon>Passeriformes</taxon>
        <taxon>Tyrannidae</taxon>
        <taxon>Onychorhynchus</taxon>
    </lineage>
</organism>
<feature type="domain" description="Hyaluronan-mediated motility receptor C-terminal" evidence="5">
    <location>
        <begin position="480"/>
        <end position="608"/>
    </location>
</feature>
<keyword evidence="4" id="KW-0175">Coiled coil</keyword>
<dbReference type="GO" id="GO:0005819">
    <property type="term" value="C:spindle"/>
    <property type="evidence" value="ECO:0007669"/>
    <property type="project" value="UniProtKB-SubCell"/>
</dbReference>
<dbReference type="InterPro" id="IPR026203">
    <property type="entry name" value="IHABP"/>
</dbReference>
<evidence type="ECO:0000256" key="2">
    <source>
        <dbReference type="ARBA" id="ARBA00022490"/>
    </source>
</evidence>
<dbReference type="Proteomes" id="UP000550309">
    <property type="component" value="Unassembled WGS sequence"/>
</dbReference>
<proteinExistence type="predicted"/>
<evidence type="ECO:0000256" key="1">
    <source>
        <dbReference type="ARBA" id="ARBA00004186"/>
    </source>
</evidence>
<feature type="non-terminal residue" evidence="6">
    <location>
        <position position="609"/>
    </location>
</feature>